<dbReference type="EMBL" id="HF935578">
    <property type="protein sequence ID" value="CCX10935.1"/>
    <property type="molecule type" value="Genomic_DNA"/>
</dbReference>
<organism evidence="1 2">
    <name type="scientific">Pyronema omphalodes (strain CBS 100304)</name>
    <name type="common">Pyronema confluens</name>
    <dbReference type="NCBI Taxonomy" id="1076935"/>
    <lineage>
        <taxon>Eukaryota</taxon>
        <taxon>Fungi</taxon>
        <taxon>Dikarya</taxon>
        <taxon>Ascomycota</taxon>
        <taxon>Pezizomycotina</taxon>
        <taxon>Pezizomycetes</taxon>
        <taxon>Pezizales</taxon>
        <taxon>Pyronemataceae</taxon>
        <taxon>Pyronema</taxon>
    </lineage>
</organism>
<dbReference type="Proteomes" id="UP000018144">
    <property type="component" value="Unassembled WGS sequence"/>
</dbReference>
<reference evidence="1 2" key="1">
    <citation type="journal article" date="2013" name="PLoS Genet.">
        <title>The genome and development-dependent transcriptomes of Pyronema confluens: a window into fungal evolution.</title>
        <authorList>
            <person name="Traeger S."/>
            <person name="Altegoer F."/>
            <person name="Freitag M."/>
            <person name="Gabaldon T."/>
            <person name="Kempken F."/>
            <person name="Kumar A."/>
            <person name="Marcet-Houben M."/>
            <person name="Poggeler S."/>
            <person name="Stajich J.E."/>
            <person name="Nowrousian M."/>
        </authorList>
    </citation>
    <scope>NUCLEOTIDE SEQUENCE [LARGE SCALE GENOMIC DNA]</scope>
    <source>
        <strain evidence="2">CBS 100304</strain>
        <tissue evidence="1">Vegetative mycelium</tissue>
    </source>
</reference>
<evidence type="ECO:0000313" key="2">
    <source>
        <dbReference type="Proteomes" id="UP000018144"/>
    </source>
</evidence>
<proteinExistence type="predicted"/>
<gene>
    <name evidence="1" type="ORF">PCON_10529</name>
</gene>
<sequence>MHECASRHYSPR</sequence>
<protein>
    <submittedName>
        <fullName evidence="1">Uncharacterized protein</fullName>
    </submittedName>
</protein>
<evidence type="ECO:0000313" key="1">
    <source>
        <dbReference type="EMBL" id="CCX10935.1"/>
    </source>
</evidence>
<name>U4L4Z4_PYROM</name>
<accession>U4L4Z4</accession>
<keyword evidence="2" id="KW-1185">Reference proteome</keyword>